<gene>
    <name evidence="3" type="ORF">ElP_61180</name>
</gene>
<sequence length="400" mass="38646" precursor="true">MRRTIATRGGLPAVALSVLMAGCGGGSGGGDETPVVDMRDPSFSGPGGGAPAPAAAPPAQAAPVPGAPAGFAPAGPAGGMVAENAPRGGTPIGGPAAAVAGSGGPVAGGASAPVAPTPTGGGAAAGDLALNEMLSAANAANDPGAARGQSDSSGAPSQGSGPPGRPGDPGSSGMMAMMAGQGGMMGPNSSGSAIPGMAPGMAPGPGRGGSEYGEYGMQGPSAGQAGQFGPGGQGGFEGGFGGQPGMLGPGAGGAAEPADFESPQGAVEAFLAAIEAKDIQRLQEATALRAPQQAETAARRKAFQAIREMSLTPEEFDTIAENMDGFEIARMGRATEVGMLSFILQKEGEFGSTLLRTIDVRKERSGWKVLDVSGISEIKALGGRAREQAKNKNQGGSGNN</sequence>
<feature type="chain" id="PRO_5022015180" description="Tim44-like domain protein" evidence="2">
    <location>
        <begin position="22"/>
        <end position="400"/>
    </location>
</feature>
<evidence type="ECO:0000256" key="2">
    <source>
        <dbReference type="SAM" id="SignalP"/>
    </source>
</evidence>
<evidence type="ECO:0008006" key="5">
    <source>
        <dbReference type="Google" id="ProtNLM"/>
    </source>
</evidence>
<evidence type="ECO:0000256" key="1">
    <source>
        <dbReference type="SAM" id="MobiDB-lite"/>
    </source>
</evidence>
<protein>
    <recommendedName>
        <fullName evidence="5">Tim44-like domain protein</fullName>
    </recommendedName>
</protein>
<feature type="region of interest" description="Disordered" evidence="1">
    <location>
        <begin position="28"/>
        <end position="70"/>
    </location>
</feature>
<dbReference type="EMBL" id="CP036426">
    <property type="protein sequence ID" value="QDV38168.1"/>
    <property type="molecule type" value="Genomic_DNA"/>
</dbReference>
<feature type="signal peptide" evidence="2">
    <location>
        <begin position="1"/>
        <end position="21"/>
    </location>
</feature>
<proteinExistence type="predicted"/>
<dbReference type="AlphaFoldDB" id="A0A518HBD0"/>
<dbReference type="OrthoDB" id="291258at2"/>
<accession>A0A518HBD0</accession>
<keyword evidence="4" id="KW-1185">Reference proteome</keyword>
<keyword evidence="2" id="KW-0732">Signal</keyword>
<dbReference type="Proteomes" id="UP000317835">
    <property type="component" value="Chromosome"/>
</dbReference>
<feature type="region of interest" description="Disordered" evidence="1">
    <location>
        <begin position="140"/>
        <end position="260"/>
    </location>
</feature>
<organism evidence="3 4">
    <name type="scientific">Tautonia plasticadhaerens</name>
    <dbReference type="NCBI Taxonomy" id="2527974"/>
    <lineage>
        <taxon>Bacteria</taxon>
        <taxon>Pseudomonadati</taxon>
        <taxon>Planctomycetota</taxon>
        <taxon>Planctomycetia</taxon>
        <taxon>Isosphaerales</taxon>
        <taxon>Isosphaeraceae</taxon>
        <taxon>Tautonia</taxon>
    </lineage>
</organism>
<dbReference type="RefSeq" id="WP_145276461.1">
    <property type="nucleotide sequence ID" value="NZ_CP036426.1"/>
</dbReference>
<evidence type="ECO:0000313" key="3">
    <source>
        <dbReference type="EMBL" id="QDV38168.1"/>
    </source>
</evidence>
<feature type="compositionally biased region" description="Low complexity" evidence="1">
    <location>
        <begin position="51"/>
        <end position="70"/>
    </location>
</feature>
<feature type="compositionally biased region" description="Gly residues" evidence="1">
    <location>
        <begin position="226"/>
        <end position="253"/>
    </location>
</feature>
<feature type="compositionally biased region" description="Low complexity" evidence="1">
    <location>
        <begin position="140"/>
        <end position="160"/>
    </location>
</feature>
<dbReference type="PROSITE" id="PS51257">
    <property type="entry name" value="PROKAR_LIPOPROTEIN"/>
    <property type="match status" value="1"/>
</dbReference>
<feature type="compositionally biased region" description="Low complexity" evidence="1">
    <location>
        <begin position="168"/>
        <end position="179"/>
    </location>
</feature>
<name>A0A518HBD0_9BACT</name>
<evidence type="ECO:0000313" key="4">
    <source>
        <dbReference type="Proteomes" id="UP000317835"/>
    </source>
</evidence>
<reference evidence="3 4" key="1">
    <citation type="submission" date="2019-02" db="EMBL/GenBank/DDBJ databases">
        <title>Deep-cultivation of Planctomycetes and their phenomic and genomic characterization uncovers novel biology.</title>
        <authorList>
            <person name="Wiegand S."/>
            <person name="Jogler M."/>
            <person name="Boedeker C."/>
            <person name="Pinto D."/>
            <person name="Vollmers J."/>
            <person name="Rivas-Marin E."/>
            <person name="Kohn T."/>
            <person name="Peeters S.H."/>
            <person name="Heuer A."/>
            <person name="Rast P."/>
            <person name="Oberbeckmann S."/>
            <person name="Bunk B."/>
            <person name="Jeske O."/>
            <person name="Meyerdierks A."/>
            <person name="Storesund J.E."/>
            <person name="Kallscheuer N."/>
            <person name="Luecker S."/>
            <person name="Lage O.M."/>
            <person name="Pohl T."/>
            <person name="Merkel B.J."/>
            <person name="Hornburger P."/>
            <person name="Mueller R.-W."/>
            <person name="Bruemmer F."/>
            <person name="Labrenz M."/>
            <person name="Spormann A.M."/>
            <person name="Op den Camp H."/>
            <person name="Overmann J."/>
            <person name="Amann R."/>
            <person name="Jetten M.S.M."/>
            <person name="Mascher T."/>
            <person name="Medema M.H."/>
            <person name="Devos D.P."/>
            <person name="Kaster A.-K."/>
            <person name="Ovreas L."/>
            <person name="Rohde M."/>
            <person name="Galperin M.Y."/>
            <person name="Jogler C."/>
        </authorList>
    </citation>
    <scope>NUCLEOTIDE SEQUENCE [LARGE SCALE GENOMIC DNA]</scope>
    <source>
        <strain evidence="3 4">ElP</strain>
    </source>
</reference>
<dbReference type="KEGG" id="tpla:ElP_61180"/>